<accession>A0A8T0VN78</accession>
<keyword evidence="3" id="KW-1185">Reference proteome</keyword>
<gene>
    <name evidence="2" type="ORF">PVAP13_2NG428100</name>
</gene>
<organism evidence="2 3">
    <name type="scientific">Panicum virgatum</name>
    <name type="common">Blackwell switchgrass</name>
    <dbReference type="NCBI Taxonomy" id="38727"/>
    <lineage>
        <taxon>Eukaryota</taxon>
        <taxon>Viridiplantae</taxon>
        <taxon>Streptophyta</taxon>
        <taxon>Embryophyta</taxon>
        <taxon>Tracheophyta</taxon>
        <taxon>Spermatophyta</taxon>
        <taxon>Magnoliopsida</taxon>
        <taxon>Liliopsida</taxon>
        <taxon>Poales</taxon>
        <taxon>Poaceae</taxon>
        <taxon>PACMAD clade</taxon>
        <taxon>Panicoideae</taxon>
        <taxon>Panicodae</taxon>
        <taxon>Paniceae</taxon>
        <taxon>Panicinae</taxon>
        <taxon>Panicum</taxon>
        <taxon>Panicum sect. Hiantes</taxon>
    </lineage>
</organism>
<feature type="compositionally biased region" description="Basic and acidic residues" evidence="1">
    <location>
        <begin position="148"/>
        <end position="161"/>
    </location>
</feature>
<name>A0A8T0VN78_PANVG</name>
<comment type="caution">
    <text evidence="2">The sequence shown here is derived from an EMBL/GenBank/DDBJ whole genome shotgun (WGS) entry which is preliminary data.</text>
</comment>
<evidence type="ECO:0000313" key="2">
    <source>
        <dbReference type="EMBL" id="KAG2636155.1"/>
    </source>
</evidence>
<reference evidence="2 3" key="1">
    <citation type="submission" date="2020-05" db="EMBL/GenBank/DDBJ databases">
        <title>WGS assembly of Panicum virgatum.</title>
        <authorList>
            <person name="Lovell J.T."/>
            <person name="Jenkins J."/>
            <person name="Shu S."/>
            <person name="Juenger T.E."/>
            <person name="Schmutz J."/>
        </authorList>
    </citation>
    <scope>NUCLEOTIDE SEQUENCE [LARGE SCALE GENOMIC DNA]</scope>
    <source>
        <strain evidence="3">cv. AP13</strain>
    </source>
</reference>
<dbReference type="Proteomes" id="UP000823388">
    <property type="component" value="Chromosome 2N"/>
</dbReference>
<evidence type="ECO:0000313" key="3">
    <source>
        <dbReference type="Proteomes" id="UP000823388"/>
    </source>
</evidence>
<sequence>MLISYFSISVVGKRQKQHGNAIATNTGPAPDSTAKPPVRPIPTARPAPPRAAARPELEPANLATSASRIESELSHPDPRGIASENIFSPAAPDGLHPANTRRGDQHGGGARQNLPGATAGQSRPSRHRHSQLPSGTGPRPHPARRRGRESAEGAHLRRVDGGLDPPGAARVGAKRTTGRWRRGSGAGREVGGGGG</sequence>
<dbReference type="AlphaFoldDB" id="A0A8T0VN78"/>
<protein>
    <submittedName>
        <fullName evidence="2">Uncharacterized protein</fullName>
    </submittedName>
</protein>
<feature type="region of interest" description="Disordered" evidence="1">
    <location>
        <begin position="18"/>
        <end position="195"/>
    </location>
</feature>
<feature type="compositionally biased region" description="Low complexity" evidence="1">
    <location>
        <begin position="50"/>
        <end position="60"/>
    </location>
</feature>
<proteinExistence type="predicted"/>
<evidence type="ECO:0000256" key="1">
    <source>
        <dbReference type="SAM" id="MobiDB-lite"/>
    </source>
</evidence>
<dbReference type="EMBL" id="CM029040">
    <property type="protein sequence ID" value="KAG2636155.1"/>
    <property type="molecule type" value="Genomic_DNA"/>
</dbReference>
<feature type="compositionally biased region" description="Pro residues" evidence="1">
    <location>
        <begin position="37"/>
        <end position="49"/>
    </location>
</feature>
<feature type="compositionally biased region" description="Basic residues" evidence="1">
    <location>
        <begin position="172"/>
        <end position="182"/>
    </location>
</feature>
<feature type="compositionally biased region" description="Gly residues" evidence="1">
    <location>
        <begin position="184"/>
        <end position="195"/>
    </location>
</feature>
<feature type="compositionally biased region" description="Basic and acidic residues" evidence="1">
    <location>
        <begin position="69"/>
        <end position="78"/>
    </location>
</feature>